<dbReference type="Pfam" id="PF07963">
    <property type="entry name" value="N_methyl"/>
    <property type="match status" value="1"/>
</dbReference>
<evidence type="ECO:0000313" key="3">
    <source>
        <dbReference type="EMBL" id="TYR30070.1"/>
    </source>
</evidence>
<protein>
    <recommendedName>
        <fullName evidence="5">Prepilin-type N-terminal cleavage/methylation domain-containing protein</fullName>
    </recommendedName>
</protein>
<sequence length="265" mass="28740">MRDRSAPAHRRGNARPPASRLGALHAGSAPPLVFPRRACRDGAERAAVTKRNARRRGFTLLEALLALLLATVLFAGIALYTGSWAGQWQRITLLGARQDIAATVLDRMVEEIEAALPLLVVDGADVRGTFEGDAGQVTFVRPALGFEPRAGLDRVAYLGGAIDGERAIMRLRRNYGVEAGSGGEDLPLMRGDAALQLSYAGPDGAFTESWSGMRRLPWLIRIEISGTTPRPWRQVAYARPRAELPASCATAEEADECLRLMRETP</sequence>
<comment type="caution">
    <text evidence="3">The sequence shown here is derived from an EMBL/GenBank/DDBJ whole genome shotgun (WGS) entry which is preliminary data.</text>
</comment>
<keyword evidence="2" id="KW-0472">Membrane</keyword>
<keyword evidence="2" id="KW-1133">Transmembrane helix</keyword>
<evidence type="ECO:0000256" key="1">
    <source>
        <dbReference type="SAM" id="MobiDB-lite"/>
    </source>
</evidence>
<evidence type="ECO:0000313" key="4">
    <source>
        <dbReference type="Proteomes" id="UP000323258"/>
    </source>
</evidence>
<keyword evidence="2" id="KW-0812">Transmembrane</keyword>
<dbReference type="AlphaFoldDB" id="A0A5D4GU79"/>
<feature type="transmembrane region" description="Helical" evidence="2">
    <location>
        <begin position="60"/>
        <end position="80"/>
    </location>
</feature>
<evidence type="ECO:0008006" key="5">
    <source>
        <dbReference type="Google" id="ProtNLM"/>
    </source>
</evidence>
<keyword evidence="4" id="KW-1185">Reference proteome</keyword>
<reference evidence="3 4" key="2">
    <citation type="submission" date="2019-09" db="EMBL/GenBank/DDBJ databases">
        <title>Mesorhizobium sp. MaA-C15 isolated from Microcystis aeruginosa.</title>
        <authorList>
            <person name="Jeong S.E."/>
            <person name="Jin H.M."/>
            <person name="Jeon C.O."/>
        </authorList>
    </citation>
    <scope>NUCLEOTIDE SEQUENCE [LARGE SCALE GENOMIC DNA]</scope>
    <source>
        <strain evidence="3 4">MaA-C15</strain>
    </source>
</reference>
<gene>
    <name evidence="3" type="ORF">FY036_19455</name>
</gene>
<dbReference type="PROSITE" id="PS00409">
    <property type="entry name" value="PROKAR_NTER_METHYL"/>
    <property type="match status" value="1"/>
</dbReference>
<dbReference type="Proteomes" id="UP000323258">
    <property type="component" value="Unassembled WGS sequence"/>
</dbReference>
<dbReference type="SUPFAM" id="SSF54523">
    <property type="entry name" value="Pili subunits"/>
    <property type="match status" value="1"/>
</dbReference>
<dbReference type="InterPro" id="IPR012902">
    <property type="entry name" value="N_methyl_site"/>
</dbReference>
<name>A0A5D4GU79_9HYPH</name>
<reference evidence="3 4" key="1">
    <citation type="submission" date="2019-08" db="EMBL/GenBank/DDBJ databases">
        <authorList>
            <person name="Seo Y.L."/>
        </authorList>
    </citation>
    <scope>NUCLEOTIDE SEQUENCE [LARGE SCALE GENOMIC DNA]</scope>
    <source>
        <strain evidence="3 4">MaA-C15</strain>
    </source>
</reference>
<dbReference type="InterPro" id="IPR045584">
    <property type="entry name" value="Pilin-like"/>
</dbReference>
<accession>A0A5D4GU79</accession>
<proteinExistence type="predicted"/>
<evidence type="ECO:0000256" key="2">
    <source>
        <dbReference type="SAM" id="Phobius"/>
    </source>
</evidence>
<organism evidence="3 4">
    <name type="scientific">Neoaquamicrobium microcysteis</name>
    <dbReference type="NCBI Taxonomy" id="2682781"/>
    <lineage>
        <taxon>Bacteria</taxon>
        <taxon>Pseudomonadati</taxon>
        <taxon>Pseudomonadota</taxon>
        <taxon>Alphaproteobacteria</taxon>
        <taxon>Hyphomicrobiales</taxon>
        <taxon>Phyllobacteriaceae</taxon>
        <taxon>Neoaquamicrobium</taxon>
    </lineage>
</organism>
<feature type="region of interest" description="Disordered" evidence="1">
    <location>
        <begin position="1"/>
        <end position="29"/>
    </location>
</feature>
<dbReference type="EMBL" id="VSZS01000067">
    <property type="protein sequence ID" value="TYR30070.1"/>
    <property type="molecule type" value="Genomic_DNA"/>
</dbReference>